<proteinExistence type="predicted"/>
<keyword evidence="2" id="KW-1185">Reference proteome</keyword>
<evidence type="ECO:0000313" key="1">
    <source>
        <dbReference type="EMBL" id="MCW1932617.1"/>
    </source>
</evidence>
<organism evidence="1 2">
    <name type="scientific">Pararhodobacter zhoushanensis</name>
    <dbReference type="NCBI Taxonomy" id="2479545"/>
    <lineage>
        <taxon>Bacteria</taxon>
        <taxon>Pseudomonadati</taxon>
        <taxon>Pseudomonadota</taxon>
        <taxon>Alphaproteobacteria</taxon>
        <taxon>Rhodobacterales</taxon>
        <taxon>Paracoccaceae</taxon>
        <taxon>Pararhodobacter</taxon>
    </lineage>
</organism>
<name>A0ABT3GYL4_9RHOB</name>
<dbReference type="InterPro" id="IPR011738">
    <property type="entry name" value="Phage_CHP"/>
</dbReference>
<reference evidence="1 2" key="1">
    <citation type="submission" date="2022-10" db="EMBL/GenBank/DDBJ databases">
        <title>Pararhodobacter sp. nov., isolated from marine algae.</title>
        <authorList>
            <person name="Choi B.J."/>
            <person name="Kim J.M."/>
            <person name="Lee J.K."/>
            <person name="Choi D.G."/>
            <person name="Jeon C.O."/>
        </authorList>
    </citation>
    <scope>NUCLEOTIDE SEQUENCE [LARGE SCALE GENOMIC DNA]</scope>
    <source>
        <strain evidence="1 2">ZQ420</strain>
    </source>
</reference>
<dbReference type="EMBL" id="JAPDFL010000001">
    <property type="protein sequence ID" value="MCW1932617.1"/>
    <property type="molecule type" value="Genomic_DNA"/>
</dbReference>
<dbReference type="NCBIfam" id="TIGR02215">
    <property type="entry name" value="phage_chp_gp8"/>
    <property type="match status" value="1"/>
</dbReference>
<gene>
    <name evidence="1" type="ORF">OKW52_10205</name>
</gene>
<protein>
    <recommendedName>
        <fullName evidence="3">Phage gp6-like head-tail connector protein</fullName>
    </recommendedName>
</protein>
<evidence type="ECO:0008006" key="3">
    <source>
        <dbReference type="Google" id="ProtNLM"/>
    </source>
</evidence>
<comment type="caution">
    <text evidence="1">The sequence shown here is derived from an EMBL/GenBank/DDBJ whole genome shotgun (WGS) entry which is preliminary data.</text>
</comment>
<sequence>MSYQHSTLITAPVAALISSEAAQRWVRRGDDADDLEDTNLLLASAMSHLDGIDGILRRALITQTWQDTWSAFPTGERLPLALAPVASIASITYVDDSSVEQTLASSTYRLHKDFSGAFLRLDPESSWPSTADRDDAVQITYVAGYGDAAADVPAEIRLAVQELIEQWDGLSEASTPEVLPAKIMTKLRRFIRPHF</sequence>
<dbReference type="RefSeq" id="WP_264505603.1">
    <property type="nucleotide sequence ID" value="NZ_JAPDFL010000001.1"/>
</dbReference>
<accession>A0ABT3GYL4</accession>
<dbReference type="Proteomes" id="UP001208938">
    <property type="component" value="Unassembled WGS sequence"/>
</dbReference>
<evidence type="ECO:0000313" key="2">
    <source>
        <dbReference type="Proteomes" id="UP001208938"/>
    </source>
</evidence>